<dbReference type="PANTHER" id="PTHR43421">
    <property type="entry name" value="METALLOPROTEASE PMBA"/>
    <property type="match status" value="1"/>
</dbReference>
<dbReference type="InterPro" id="IPR036059">
    <property type="entry name" value="TldD/PmbA_sf"/>
</dbReference>
<evidence type="ECO:0000313" key="5">
    <source>
        <dbReference type="EMBL" id="CUA95015.1"/>
    </source>
</evidence>
<dbReference type="NCBIfam" id="NF008268">
    <property type="entry name" value="PRK11040.1"/>
    <property type="match status" value="1"/>
</dbReference>
<comment type="similarity">
    <text evidence="1">Belongs to the peptidase U62 family.</text>
</comment>
<evidence type="ECO:0000256" key="1">
    <source>
        <dbReference type="ARBA" id="ARBA00005836"/>
    </source>
</evidence>
<keyword evidence="5" id="KW-0378">Hydrolase</keyword>
<dbReference type="InterPro" id="IPR045569">
    <property type="entry name" value="Metalloprtase-TldD/E_C"/>
</dbReference>
<evidence type="ECO:0000259" key="3">
    <source>
        <dbReference type="Pfam" id="PF19289"/>
    </source>
</evidence>
<dbReference type="Gene3D" id="3.30.2290.10">
    <property type="entry name" value="PmbA/TldD superfamily"/>
    <property type="match status" value="1"/>
</dbReference>
<dbReference type="SUPFAM" id="SSF111283">
    <property type="entry name" value="Putative modulator of DNA gyrase, PmbA/TldD"/>
    <property type="match status" value="1"/>
</dbReference>
<dbReference type="AlphaFoldDB" id="A0A0K6HVU8"/>
<feature type="domain" description="Metalloprotease TldD/E N-terminal" evidence="2">
    <location>
        <begin position="31"/>
        <end position="94"/>
    </location>
</feature>
<keyword evidence="6" id="KW-1185">Reference proteome</keyword>
<dbReference type="Pfam" id="PF19289">
    <property type="entry name" value="PmbA_TldD_3rd"/>
    <property type="match status" value="1"/>
</dbReference>
<dbReference type="InterPro" id="IPR035068">
    <property type="entry name" value="TldD/PmbA_N"/>
</dbReference>
<gene>
    <name evidence="5" type="ORF">Ga0061069_102302</name>
</gene>
<dbReference type="InterPro" id="IPR045570">
    <property type="entry name" value="Metalloprtase-TldD/E_cen_dom"/>
</dbReference>
<dbReference type="GO" id="GO:0008237">
    <property type="term" value="F:metallopeptidase activity"/>
    <property type="evidence" value="ECO:0007669"/>
    <property type="project" value="InterPro"/>
</dbReference>
<protein>
    <submittedName>
        <fullName evidence="5">Predicted Zn-dependent protease or its inactivated homolog</fullName>
    </submittedName>
</protein>
<dbReference type="EMBL" id="CYHF01000002">
    <property type="protein sequence ID" value="CUA95015.1"/>
    <property type="molecule type" value="Genomic_DNA"/>
</dbReference>
<name>A0A0K6HVU8_9BURK</name>
<sequence>MGRFAYSKAQFQDLAQQALDLARKAGASDAQIEVSEGQGMSVGVRNGQTENVEHNRDKSLSITVYDGQRRGHASTSDFSAEAIARTAQAAFDIARYTAEDDCAGLPEAEQLAIGRTASNLDLYYPWDLTPQAAAKLALRAERAAFAVDPRIRNSEGASVSAQESHFVLANSRSFCDGYASSSHSLSCAPIAGSGDDMQRDYWWTSECDPADLATPEAVGRYAAERALSRLKARKLSTRKCPVLFESPLASGLIGSFTHAISGGALYRKSSFLQGSMGQQVWADHIDLIEDPTLPKRRGSAPFDSEGVATAKRTLVEGGVVQGYLLGTYSARKLGMQTTGNAGGAHNLRLQSRLTQPKDDLPAMLRKLGTGLFAIELMGHGVNYVTGDYSRGVMGFWVEGGKIRYPVQEITIAGNLRDMMRQVVAVGADTHTYGSKTTGSVLIEEMTVGGAG</sequence>
<evidence type="ECO:0000259" key="4">
    <source>
        <dbReference type="Pfam" id="PF19290"/>
    </source>
</evidence>
<dbReference type="InterPro" id="IPR002510">
    <property type="entry name" value="Metalloprtase-TldD/E_N"/>
</dbReference>
<evidence type="ECO:0000259" key="2">
    <source>
        <dbReference type="Pfam" id="PF01523"/>
    </source>
</evidence>
<dbReference type="GO" id="GO:0005829">
    <property type="term" value="C:cytosol"/>
    <property type="evidence" value="ECO:0007669"/>
    <property type="project" value="TreeGrafter"/>
</dbReference>
<feature type="domain" description="Metalloprotease TldD/E central" evidence="4">
    <location>
        <begin position="124"/>
        <end position="230"/>
    </location>
</feature>
<dbReference type="PANTHER" id="PTHR43421:SF1">
    <property type="entry name" value="METALLOPROTEASE PMBA"/>
    <property type="match status" value="1"/>
</dbReference>
<dbReference type="Proteomes" id="UP000183649">
    <property type="component" value="Unassembled WGS sequence"/>
</dbReference>
<evidence type="ECO:0000313" key="6">
    <source>
        <dbReference type="Proteomes" id="UP000183649"/>
    </source>
</evidence>
<dbReference type="OrthoDB" id="9803618at2"/>
<dbReference type="STRING" id="339866.GCA_001418255_00826"/>
<organism evidence="5 6">
    <name type="scientific">Thiomonas bhubaneswarensis</name>
    <dbReference type="NCBI Taxonomy" id="339866"/>
    <lineage>
        <taxon>Bacteria</taxon>
        <taxon>Pseudomonadati</taxon>
        <taxon>Pseudomonadota</taxon>
        <taxon>Betaproteobacteria</taxon>
        <taxon>Burkholderiales</taxon>
        <taxon>Thiomonas</taxon>
    </lineage>
</organism>
<dbReference type="RefSeq" id="WP_055449749.1">
    <property type="nucleotide sequence ID" value="NZ_CYHF01000002.1"/>
</dbReference>
<accession>A0A0K6HVU8</accession>
<keyword evidence="5" id="KW-0645">Protease</keyword>
<dbReference type="Pfam" id="PF19290">
    <property type="entry name" value="PmbA_TldD_2nd"/>
    <property type="match status" value="1"/>
</dbReference>
<proteinExistence type="inferred from homology"/>
<feature type="domain" description="Metalloprotease TldD/E C-terminal" evidence="3">
    <location>
        <begin position="237"/>
        <end position="449"/>
    </location>
</feature>
<dbReference type="GO" id="GO:0006508">
    <property type="term" value="P:proteolysis"/>
    <property type="evidence" value="ECO:0007669"/>
    <property type="project" value="UniProtKB-KW"/>
</dbReference>
<dbReference type="InterPro" id="IPR047657">
    <property type="entry name" value="PmbA"/>
</dbReference>
<reference evidence="6" key="1">
    <citation type="submission" date="2015-08" db="EMBL/GenBank/DDBJ databases">
        <authorList>
            <person name="Varghese N."/>
        </authorList>
    </citation>
    <scope>NUCLEOTIDE SEQUENCE [LARGE SCALE GENOMIC DNA]</scope>
    <source>
        <strain evidence="6">DSM 18181</strain>
    </source>
</reference>
<dbReference type="Pfam" id="PF01523">
    <property type="entry name" value="PmbA_TldD_1st"/>
    <property type="match status" value="1"/>
</dbReference>